<dbReference type="Pfam" id="PF14299">
    <property type="entry name" value="PP2"/>
    <property type="match status" value="1"/>
</dbReference>
<name>A0A1D1Y009_9ARAE</name>
<dbReference type="SUPFAM" id="SSF81383">
    <property type="entry name" value="F-box domain"/>
    <property type="match status" value="1"/>
</dbReference>
<sequence>AAAAAAGGGINGLPEGCVSNVLSLTSPRDACRSAAVSWTFRSAAESDNVWERFLPPDYRDIISRAAKPVEYSSKRELYFLLCGSILIDGGVKSFALERSSGKKCFMLSARQLRIVWGDTAQYWKWVSLRASRFSKVAELLNVCWLEIRGMIDSRMLSQDTSYVAYLIFKLTEDSYGLGFPQEASVKVAAHQSEQAVCLHPEQREPRRPVPRVGLRHIAGFPHPPPPGLPLAAPPAMLPLPLHVGLHPPPPPAVEQVHKVPQARDDGWMEIEIGEFFNDKGDDGAVEMCFKEIRGGQWKRGLIVEGIEVRPRGQFAHSISDDPFLSSTSSISS</sequence>
<dbReference type="PANTHER" id="PTHR32278">
    <property type="entry name" value="F-BOX DOMAIN-CONTAINING PROTEIN"/>
    <property type="match status" value="1"/>
</dbReference>
<feature type="domain" description="F-box" evidence="1">
    <location>
        <begin position="13"/>
        <end position="53"/>
    </location>
</feature>
<evidence type="ECO:0000313" key="2">
    <source>
        <dbReference type="EMBL" id="JAT47973.1"/>
    </source>
</evidence>
<dbReference type="Pfam" id="PF00646">
    <property type="entry name" value="F-box"/>
    <property type="match status" value="1"/>
</dbReference>
<dbReference type="PANTHER" id="PTHR32278:SF111">
    <property type="entry name" value="F-BOX PROTEIN PP2-B12-RELATED"/>
    <property type="match status" value="1"/>
</dbReference>
<reference evidence="2" key="1">
    <citation type="submission" date="2015-07" db="EMBL/GenBank/DDBJ databases">
        <title>Transcriptome Assembly of Anthurium amnicola.</title>
        <authorList>
            <person name="Suzuki J."/>
        </authorList>
    </citation>
    <scope>NUCLEOTIDE SEQUENCE</scope>
</reference>
<organism evidence="2">
    <name type="scientific">Anthurium amnicola</name>
    <dbReference type="NCBI Taxonomy" id="1678845"/>
    <lineage>
        <taxon>Eukaryota</taxon>
        <taxon>Viridiplantae</taxon>
        <taxon>Streptophyta</taxon>
        <taxon>Embryophyta</taxon>
        <taxon>Tracheophyta</taxon>
        <taxon>Spermatophyta</taxon>
        <taxon>Magnoliopsida</taxon>
        <taxon>Liliopsida</taxon>
        <taxon>Araceae</taxon>
        <taxon>Pothoideae</taxon>
        <taxon>Potheae</taxon>
        <taxon>Anthurium</taxon>
    </lineage>
</organism>
<proteinExistence type="predicted"/>
<dbReference type="Gene3D" id="1.20.1280.50">
    <property type="match status" value="1"/>
</dbReference>
<gene>
    <name evidence="2" type="primary">At2g02240_1</name>
    <name evidence="2" type="ORF">g.49682</name>
</gene>
<feature type="non-terminal residue" evidence="2">
    <location>
        <position position="1"/>
    </location>
</feature>
<dbReference type="InterPro" id="IPR001810">
    <property type="entry name" value="F-box_dom"/>
</dbReference>
<dbReference type="InterPro" id="IPR036047">
    <property type="entry name" value="F-box-like_dom_sf"/>
</dbReference>
<accession>A0A1D1Y009</accession>
<protein>
    <submittedName>
        <fullName evidence="2">F-box protein At2g02240</fullName>
    </submittedName>
</protein>
<dbReference type="InterPro" id="IPR025886">
    <property type="entry name" value="PP2-like"/>
</dbReference>
<evidence type="ECO:0000259" key="1">
    <source>
        <dbReference type="SMART" id="SM00256"/>
    </source>
</evidence>
<dbReference type="SMART" id="SM00256">
    <property type="entry name" value="FBOX"/>
    <property type="match status" value="1"/>
</dbReference>
<dbReference type="AlphaFoldDB" id="A0A1D1Y009"/>
<dbReference type="EMBL" id="GDJX01019963">
    <property type="protein sequence ID" value="JAT47973.1"/>
    <property type="molecule type" value="Transcribed_RNA"/>
</dbReference>
<dbReference type="CDD" id="cd22162">
    <property type="entry name" value="F-box_AtSKIP3-like"/>
    <property type="match status" value="1"/>
</dbReference>